<dbReference type="PROSITE" id="PS50075">
    <property type="entry name" value="CARRIER"/>
    <property type="match status" value="1"/>
</dbReference>
<dbReference type="Pfam" id="PF00550">
    <property type="entry name" value="PP-binding"/>
    <property type="match status" value="1"/>
</dbReference>
<reference evidence="4 5" key="1">
    <citation type="submission" date="2020-07" db="EMBL/GenBank/DDBJ databases">
        <title>Genomic Encyclopedia of Type Strains, Phase III (KMG-III): the genomes of soil and plant-associated and newly described type strains.</title>
        <authorList>
            <person name="Whitman W."/>
        </authorList>
    </citation>
    <scope>NUCLEOTIDE SEQUENCE [LARGE SCALE GENOMIC DNA]</scope>
    <source>
        <strain evidence="4 5">CECT 8576</strain>
    </source>
</reference>
<accession>A0A852Z2A9</accession>
<dbReference type="InterPro" id="IPR036736">
    <property type="entry name" value="ACP-like_sf"/>
</dbReference>
<dbReference type="InterPro" id="IPR009081">
    <property type="entry name" value="PP-bd_ACP"/>
</dbReference>
<dbReference type="Gene3D" id="1.10.1200.10">
    <property type="entry name" value="ACP-like"/>
    <property type="match status" value="1"/>
</dbReference>
<sequence>MSGQEITIDDLKRVLTEAAGVEDGVEIGSDSLDTEFEELGYDSLALLEVAGRIQREYGVELDDDTATSARTPRLLLSAVNGG</sequence>
<name>A0A852Z2A9_9ACTN</name>
<dbReference type="Proteomes" id="UP000548304">
    <property type="component" value="Unassembled WGS sequence"/>
</dbReference>
<evidence type="ECO:0000313" key="4">
    <source>
        <dbReference type="EMBL" id="NYH80931.1"/>
    </source>
</evidence>
<organism evidence="4 5">
    <name type="scientific">Actinopolyspora biskrensis</name>
    <dbReference type="NCBI Taxonomy" id="1470178"/>
    <lineage>
        <taxon>Bacteria</taxon>
        <taxon>Bacillati</taxon>
        <taxon>Actinomycetota</taxon>
        <taxon>Actinomycetes</taxon>
        <taxon>Actinopolysporales</taxon>
        <taxon>Actinopolysporaceae</taxon>
        <taxon>Actinopolyspora</taxon>
    </lineage>
</organism>
<evidence type="ECO:0000256" key="2">
    <source>
        <dbReference type="ARBA" id="ARBA00022553"/>
    </source>
</evidence>
<dbReference type="AlphaFoldDB" id="A0A852Z2A9"/>
<evidence type="ECO:0000256" key="1">
    <source>
        <dbReference type="ARBA" id="ARBA00022450"/>
    </source>
</evidence>
<protein>
    <submittedName>
        <fullName evidence="4">Act minimal PKS acyl carrier protein</fullName>
    </submittedName>
</protein>
<keyword evidence="1" id="KW-0596">Phosphopantetheine</keyword>
<evidence type="ECO:0000259" key="3">
    <source>
        <dbReference type="PROSITE" id="PS50075"/>
    </source>
</evidence>
<keyword evidence="5" id="KW-1185">Reference proteome</keyword>
<dbReference type="RefSeq" id="WP_179537236.1">
    <property type="nucleotide sequence ID" value="NZ_JACBYW010000010.1"/>
</dbReference>
<evidence type="ECO:0000313" key="5">
    <source>
        <dbReference type="Proteomes" id="UP000548304"/>
    </source>
</evidence>
<dbReference type="SUPFAM" id="SSF47336">
    <property type="entry name" value="ACP-like"/>
    <property type="match status" value="1"/>
</dbReference>
<dbReference type="EMBL" id="JACBYW010000010">
    <property type="protein sequence ID" value="NYH80931.1"/>
    <property type="molecule type" value="Genomic_DNA"/>
</dbReference>
<gene>
    <name evidence="4" type="ORF">FHR84_004303</name>
</gene>
<dbReference type="PROSITE" id="PS00012">
    <property type="entry name" value="PHOSPHOPANTETHEINE"/>
    <property type="match status" value="1"/>
</dbReference>
<comment type="caution">
    <text evidence="4">The sequence shown here is derived from an EMBL/GenBank/DDBJ whole genome shotgun (WGS) entry which is preliminary data.</text>
</comment>
<proteinExistence type="predicted"/>
<keyword evidence="2" id="KW-0597">Phosphoprotein</keyword>
<dbReference type="InterPro" id="IPR006162">
    <property type="entry name" value="Ppantetheine_attach_site"/>
</dbReference>
<feature type="domain" description="Carrier" evidence="3">
    <location>
        <begin position="5"/>
        <end position="82"/>
    </location>
</feature>